<dbReference type="Proteomes" id="UP000599578">
    <property type="component" value="Unassembled WGS sequence"/>
</dbReference>
<dbReference type="SUPFAM" id="SSF54593">
    <property type="entry name" value="Glyoxalase/Bleomycin resistance protein/Dihydroxybiphenyl dioxygenase"/>
    <property type="match status" value="2"/>
</dbReference>
<gene>
    <name evidence="2" type="ORF">GCM10011348_12410</name>
</gene>
<feature type="domain" description="VOC" evidence="1">
    <location>
        <begin position="33"/>
        <end position="149"/>
    </location>
</feature>
<organism evidence="2 3">
    <name type="scientific">Marinobacterium nitratireducens</name>
    <dbReference type="NCBI Taxonomy" id="518897"/>
    <lineage>
        <taxon>Bacteria</taxon>
        <taxon>Pseudomonadati</taxon>
        <taxon>Pseudomonadota</taxon>
        <taxon>Gammaproteobacteria</taxon>
        <taxon>Oceanospirillales</taxon>
        <taxon>Oceanospirillaceae</taxon>
        <taxon>Marinobacterium</taxon>
    </lineage>
</organism>
<protein>
    <submittedName>
        <fullName evidence="2">Glyoxalase</fullName>
    </submittedName>
</protein>
<dbReference type="InterPro" id="IPR004360">
    <property type="entry name" value="Glyas_Fos-R_dOase_dom"/>
</dbReference>
<evidence type="ECO:0000313" key="2">
    <source>
        <dbReference type="EMBL" id="GGO79057.1"/>
    </source>
</evidence>
<dbReference type="InterPro" id="IPR052164">
    <property type="entry name" value="Anthracycline_SecMetBiosynth"/>
</dbReference>
<accession>A0A918DRK0</accession>
<dbReference type="PROSITE" id="PS51819">
    <property type="entry name" value="VOC"/>
    <property type="match status" value="1"/>
</dbReference>
<sequence length="283" mass="30505">MLLAVLSGGLFARELPDLPPLTTLPDAGPLPGKFVWADLFSSDFDTSRDFYRQLFDFDWQPVGGLPERYGIFLLDGEPVAGLSFHQGANPAVPYGHWVHYLSVPDVEQATGQVVAGGGAQVLAPRTIDRRGDFSIVAGPDDELLGLIRSSAGDPADDRARPGEWVWWELFTPDSEASVSLYRDICDCLLEKRENGEERYLMVSQDQLRAGINPLADGGSPGWLGFVRVASVSDKVVQAQALGGRLLFAPDPEVLSGRIAVIEDPTGASVGLITWDLAASEAAQ</sequence>
<dbReference type="Pfam" id="PF00903">
    <property type="entry name" value="Glyoxalase"/>
    <property type="match status" value="1"/>
</dbReference>
<comment type="caution">
    <text evidence="2">The sequence shown here is derived from an EMBL/GenBank/DDBJ whole genome shotgun (WGS) entry which is preliminary data.</text>
</comment>
<dbReference type="EMBL" id="BMLT01000003">
    <property type="protein sequence ID" value="GGO79057.1"/>
    <property type="molecule type" value="Genomic_DNA"/>
</dbReference>
<evidence type="ECO:0000313" key="3">
    <source>
        <dbReference type="Proteomes" id="UP000599578"/>
    </source>
</evidence>
<dbReference type="InterPro" id="IPR037523">
    <property type="entry name" value="VOC_core"/>
</dbReference>
<dbReference type="Gene3D" id="3.10.180.10">
    <property type="entry name" value="2,3-Dihydroxybiphenyl 1,2-Dioxygenase, domain 1"/>
    <property type="match status" value="2"/>
</dbReference>
<proteinExistence type="predicted"/>
<dbReference type="InterPro" id="IPR029068">
    <property type="entry name" value="Glyas_Bleomycin-R_OHBP_Dase"/>
</dbReference>
<dbReference type="AlphaFoldDB" id="A0A918DRK0"/>
<reference evidence="2 3" key="1">
    <citation type="journal article" date="2014" name="Int. J. Syst. Evol. Microbiol.">
        <title>Complete genome sequence of Corynebacterium casei LMG S-19264T (=DSM 44701T), isolated from a smear-ripened cheese.</title>
        <authorList>
            <consortium name="US DOE Joint Genome Institute (JGI-PGF)"/>
            <person name="Walter F."/>
            <person name="Albersmeier A."/>
            <person name="Kalinowski J."/>
            <person name="Ruckert C."/>
        </authorList>
    </citation>
    <scope>NUCLEOTIDE SEQUENCE [LARGE SCALE GENOMIC DNA]</scope>
    <source>
        <strain evidence="2 3">CGMCC 1.7286</strain>
    </source>
</reference>
<name>A0A918DRK0_9GAMM</name>
<dbReference type="PANTHER" id="PTHR33993">
    <property type="entry name" value="GLYOXALASE-RELATED"/>
    <property type="match status" value="1"/>
</dbReference>
<dbReference type="PANTHER" id="PTHR33993:SF14">
    <property type="entry name" value="GB|AAF24581.1"/>
    <property type="match status" value="1"/>
</dbReference>
<evidence type="ECO:0000259" key="1">
    <source>
        <dbReference type="PROSITE" id="PS51819"/>
    </source>
</evidence>
<keyword evidence="3" id="KW-1185">Reference proteome</keyword>